<keyword evidence="1" id="KW-0472">Membrane</keyword>
<evidence type="ECO:0000256" key="1">
    <source>
        <dbReference type="SAM" id="Phobius"/>
    </source>
</evidence>
<accession>A0ABR6CQB6</accession>
<gene>
    <name evidence="2" type="ORF">HNP81_002531</name>
</gene>
<keyword evidence="3" id="KW-1185">Reference proteome</keyword>
<evidence type="ECO:0000313" key="3">
    <source>
        <dbReference type="Proteomes" id="UP000626697"/>
    </source>
</evidence>
<sequence length="52" mass="6200">MLDYGKRLLIVLIFGICISLMFIGGIGKREVDEGFFTRKLNENVRHYYEHYM</sequence>
<keyword evidence="1" id="KW-0812">Transmembrane</keyword>
<reference evidence="2 3" key="1">
    <citation type="submission" date="2020-08" db="EMBL/GenBank/DDBJ databases">
        <title>Genomic Encyclopedia of Type Strains, Phase IV (KMG-IV): sequencing the most valuable type-strain genomes for metagenomic binning, comparative biology and taxonomic classification.</title>
        <authorList>
            <person name="Goeker M."/>
        </authorList>
    </citation>
    <scope>NUCLEOTIDE SEQUENCE [LARGE SCALE GENOMIC DNA]</scope>
    <source>
        <strain evidence="2 3">DSM 105481</strain>
    </source>
</reference>
<proteinExistence type="predicted"/>
<keyword evidence="1" id="KW-1133">Transmembrane helix</keyword>
<organism evidence="2 3">
    <name type="scientific">Peribacillus huizhouensis</name>
    <dbReference type="NCBI Taxonomy" id="1501239"/>
    <lineage>
        <taxon>Bacteria</taxon>
        <taxon>Bacillati</taxon>
        <taxon>Bacillota</taxon>
        <taxon>Bacilli</taxon>
        <taxon>Bacillales</taxon>
        <taxon>Bacillaceae</taxon>
        <taxon>Peribacillus</taxon>
    </lineage>
</organism>
<protein>
    <submittedName>
        <fullName evidence="2">Uncharacterized protein</fullName>
    </submittedName>
</protein>
<feature type="transmembrane region" description="Helical" evidence="1">
    <location>
        <begin position="7"/>
        <end position="27"/>
    </location>
</feature>
<dbReference type="Proteomes" id="UP000626697">
    <property type="component" value="Unassembled WGS sequence"/>
</dbReference>
<dbReference type="EMBL" id="JACJHX010000007">
    <property type="protein sequence ID" value="MBA9027241.1"/>
    <property type="molecule type" value="Genomic_DNA"/>
</dbReference>
<evidence type="ECO:0000313" key="2">
    <source>
        <dbReference type="EMBL" id="MBA9027241.1"/>
    </source>
</evidence>
<comment type="caution">
    <text evidence="2">The sequence shown here is derived from an EMBL/GenBank/DDBJ whole genome shotgun (WGS) entry which is preliminary data.</text>
</comment>
<dbReference type="RefSeq" id="WP_154664005.1">
    <property type="nucleotide sequence ID" value="NZ_JACJHX010000007.1"/>
</dbReference>
<name>A0ABR6CQB6_9BACI</name>